<accession>A0A9Q2W7C3</accession>
<proteinExistence type="predicted"/>
<organism evidence="1 2">
    <name type="scientific">Enterobacter hormaechei subsp. hoffmannii</name>
    <dbReference type="NCBI Taxonomy" id="1812934"/>
    <lineage>
        <taxon>Bacteria</taxon>
        <taxon>Pseudomonadati</taxon>
        <taxon>Pseudomonadota</taxon>
        <taxon>Gammaproteobacteria</taxon>
        <taxon>Enterobacterales</taxon>
        <taxon>Enterobacteriaceae</taxon>
        <taxon>Enterobacter</taxon>
        <taxon>Enterobacter cloacae complex</taxon>
    </lineage>
</organism>
<reference evidence="1" key="1">
    <citation type="submission" date="2021-05" db="EMBL/GenBank/DDBJ databases">
        <title>The batch submission of Enterobacter spp. strains.</title>
        <authorList>
            <person name="Wei L."/>
            <person name="Wang C."/>
            <person name="Feng Y."/>
            <person name="Zong Z."/>
        </authorList>
    </citation>
    <scope>NUCLEOTIDE SEQUENCE</scope>
    <source>
        <strain evidence="1">090086</strain>
    </source>
</reference>
<comment type="caution">
    <text evidence="1">The sequence shown here is derived from an EMBL/GenBank/DDBJ whole genome shotgun (WGS) entry which is preliminary data.</text>
</comment>
<name>A0A9Q2W7C3_9ENTR</name>
<evidence type="ECO:0000313" key="1">
    <source>
        <dbReference type="EMBL" id="MBT1775377.1"/>
    </source>
</evidence>
<dbReference type="Proteomes" id="UP000742934">
    <property type="component" value="Unassembled WGS sequence"/>
</dbReference>
<dbReference type="RefSeq" id="WP_126504311.1">
    <property type="nucleotide sequence ID" value="NZ_JBMDBL010000054.1"/>
</dbReference>
<dbReference type="AlphaFoldDB" id="A0A9Q2W7C3"/>
<gene>
    <name evidence="1" type="ORF">KK080_00830</name>
</gene>
<protein>
    <submittedName>
        <fullName evidence="1">Uncharacterized protein</fullName>
    </submittedName>
</protein>
<sequence length="204" mass="23499">MVNNMPEQLIKFPISEWIVQSGHFKTDLPSEAYCICYQYNIDSNGYGPYDFLTEKSKGLLSSLFTNLMCFNKEGQNLDACSALSRKGLYFYGNNNEQVNKRLTEYRKMLLKNKLRTNKGLPEENFPEKPELLNLYDDYGGADVSVINSLIKKGYQFLFYRFFTPVAGGSVIVFDGNIWDKAVEYCKKNGISFQEVDSVDNLKEW</sequence>
<evidence type="ECO:0000313" key="2">
    <source>
        <dbReference type="Proteomes" id="UP000742934"/>
    </source>
</evidence>
<dbReference type="EMBL" id="JAHEVK010000001">
    <property type="protein sequence ID" value="MBT1775377.1"/>
    <property type="molecule type" value="Genomic_DNA"/>
</dbReference>